<name>A0AAD6MW83_9EURO</name>
<dbReference type="AlphaFoldDB" id="A0AAD6MW83"/>
<evidence type="ECO:0000256" key="1">
    <source>
        <dbReference type="SAM" id="Phobius"/>
    </source>
</evidence>
<feature type="transmembrane region" description="Helical" evidence="1">
    <location>
        <begin position="20"/>
        <end position="39"/>
    </location>
</feature>
<keyword evidence="1" id="KW-1133">Transmembrane helix</keyword>
<accession>A0AAD6MW83</accession>
<evidence type="ECO:0000313" key="3">
    <source>
        <dbReference type="Proteomes" id="UP001215712"/>
    </source>
</evidence>
<protein>
    <recommendedName>
        <fullName evidence="4">MARVEL domain-containing protein</fullName>
    </recommendedName>
</protein>
<evidence type="ECO:0000313" key="2">
    <source>
        <dbReference type="EMBL" id="KAJ5727290.1"/>
    </source>
</evidence>
<proteinExistence type="predicted"/>
<gene>
    <name evidence="2" type="ORF">N7493_005110</name>
</gene>
<keyword evidence="1" id="KW-0812">Transmembrane</keyword>
<dbReference type="Proteomes" id="UP001215712">
    <property type="component" value="Unassembled WGS sequence"/>
</dbReference>
<organism evidence="2 3">
    <name type="scientific">Penicillium malachiteum</name>
    <dbReference type="NCBI Taxonomy" id="1324776"/>
    <lineage>
        <taxon>Eukaryota</taxon>
        <taxon>Fungi</taxon>
        <taxon>Dikarya</taxon>
        <taxon>Ascomycota</taxon>
        <taxon>Pezizomycotina</taxon>
        <taxon>Eurotiomycetes</taxon>
        <taxon>Eurotiomycetidae</taxon>
        <taxon>Eurotiales</taxon>
        <taxon>Aspergillaceae</taxon>
        <taxon>Penicillium</taxon>
    </lineage>
</organism>
<feature type="transmembrane region" description="Helical" evidence="1">
    <location>
        <begin position="126"/>
        <end position="147"/>
    </location>
</feature>
<dbReference type="EMBL" id="JAQJAN010000006">
    <property type="protein sequence ID" value="KAJ5727290.1"/>
    <property type="molecule type" value="Genomic_DNA"/>
</dbReference>
<reference evidence="2" key="1">
    <citation type="journal article" date="2023" name="IMA Fungus">
        <title>Comparative genomic study of the Penicillium genus elucidates a diverse pangenome and 15 lateral gene transfer events.</title>
        <authorList>
            <person name="Petersen C."/>
            <person name="Sorensen T."/>
            <person name="Nielsen M.R."/>
            <person name="Sondergaard T.E."/>
            <person name="Sorensen J.L."/>
            <person name="Fitzpatrick D.A."/>
            <person name="Frisvad J.C."/>
            <person name="Nielsen K.L."/>
        </authorList>
    </citation>
    <scope>NUCLEOTIDE SEQUENCE</scope>
    <source>
        <strain evidence="2">IBT 17514</strain>
    </source>
</reference>
<sequence length="244" mass="26645">MRSKPSDYPALPFHIIRISAFISSLIVAIILAVFIYHLHADGYKLPYAFLILLIAALLSLVNVILTAFMNCSCGLSTILSMVMNAICLVIWAIGLGLMSYNVAHTILTSCSTQYWGNSTGERVCEMYKAVFAFTVLATASYIASIALDGVVRRRQNRFGVYGLAGPAEDNMELKLAGSRNESTSGFAYDSVPQPGHAYGQHGGSFPNTAYSHSQEPARFGEAQQYYDQGHNHSAATGYDPIMHR</sequence>
<comment type="caution">
    <text evidence="2">The sequence shown here is derived from an EMBL/GenBank/DDBJ whole genome shotgun (WGS) entry which is preliminary data.</text>
</comment>
<feature type="transmembrane region" description="Helical" evidence="1">
    <location>
        <begin position="45"/>
        <end position="69"/>
    </location>
</feature>
<feature type="transmembrane region" description="Helical" evidence="1">
    <location>
        <begin position="81"/>
        <end position="106"/>
    </location>
</feature>
<evidence type="ECO:0008006" key="4">
    <source>
        <dbReference type="Google" id="ProtNLM"/>
    </source>
</evidence>
<keyword evidence="1" id="KW-0472">Membrane</keyword>
<keyword evidence="3" id="KW-1185">Reference proteome</keyword>
<reference evidence="2" key="2">
    <citation type="submission" date="2023-01" db="EMBL/GenBank/DDBJ databases">
        <authorList>
            <person name="Petersen C."/>
        </authorList>
    </citation>
    <scope>NUCLEOTIDE SEQUENCE</scope>
    <source>
        <strain evidence="2">IBT 17514</strain>
    </source>
</reference>